<gene>
    <name evidence="1" type="ORF">EA473_03805</name>
</gene>
<dbReference type="OrthoDB" id="155576at2157"/>
<reference evidence="1 2" key="1">
    <citation type="submission" date="2018-10" db="EMBL/GenBank/DDBJ databases">
        <title>Natrarchaeobius chitinivorans gen. nov., sp. nov., and Natrarchaeobius haloalkaliphilus sp. nov., alkaliphilic, chitin-utilizing haloarchaea from hypersaline alkaline lakes.</title>
        <authorList>
            <person name="Sorokin D.Y."/>
            <person name="Elcheninov A.G."/>
            <person name="Kostrikina N.A."/>
            <person name="Bale N.J."/>
            <person name="Sinninghe Damste J.S."/>
            <person name="Khijniak T.V."/>
            <person name="Kublanov I.V."/>
            <person name="Toshchakov S.V."/>
        </authorList>
    </citation>
    <scope>NUCLEOTIDE SEQUENCE [LARGE SCALE GENOMIC DNA]</scope>
    <source>
        <strain evidence="1 2">AArcht4T</strain>
    </source>
</reference>
<dbReference type="EMBL" id="REGA01000002">
    <property type="protein sequence ID" value="RQG97206.1"/>
    <property type="molecule type" value="Genomic_DNA"/>
</dbReference>
<comment type="caution">
    <text evidence="1">The sequence shown here is derived from an EMBL/GenBank/DDBJ whole genome shotgun (WGS) entry which is preliminary data.</text>
</comment>
<protein>
    <submittedName>
        <fullName evidence="1">Uncharacterized protein</fullName>
    </submittedName>
</protein>
<evidence type="ECO:0000313" key="1">
    <source>
        <dbReference type="EMBL" id="RQG97206.1"/>
    </source>
</evidence>
<dbReference type="RefSeq" id="WP_124194327.1">
    <property type="nucleotide sequence ID" value="NZ_REGA01000002.1"/>
</dbReference>
<name>A0A3N6MRC2_NATCH</name>
<proteinExistence type="predicted"/>
<accession>A0A3N6MRC2</accession>
<evidence type="ECO:0000313" key="2">
    <source>
        <dbReference type="Proteomes" id="UP000282323"/>
    </source>
</evidence>
<sequence length="202" mass="23118">MELTRSLVESEARKYRKEAPLALVEEENLETLPGAFESGEYGRRDAAWIVRWYYRRFLGRYPDDERRAAEDRFWDNEFDDVRAAIADVVDATDAADGIDALTRLEAVDVPVASGFLTFVDPEEYVVVGPREWATLFEVGELSRSYPDSPSVEDYETYLERCRSLAEQFDCDLWTVYRALWRISDHVSGSDEVEDGSPTTGGF</sequence>
<dbReference type="AlphaFoldDB" id="A0A3N6MRC2"/>
<keyword evidence="2" id="KW-1185">Reference proteome</keyword>
<dbReference type="Proteomes" id="UP000282323">
    <property type="component" value="Unassembled WGS sequence"/>
</dbReference>
<organism evidence="1 2">
    <name type="scientific">Natrarchaeobius chitinivorans</name>
    <dbReference type="NCBI Taxonomy" id="1679083"/>
    <lineage>
        <taxon>Archaea</taxon>
        <taxon>Methanobacteriati</taxon>
        <taxon>Methanobacteriota</taxon>
        <taxon>Stenosarchaea group</taxon>
        <taxon>Halobacteria</taxon>
        <taxon>Halobacteriales</taxon>
        <taxon>Natrialbaceae</taxon>
        <taxon>Natrarchaeobius</taxon>
    </lineage>
</organism>